<evidence type="ECO:0000313" key="13">
    <source>
        <dbReference type="EMBL" id="OHA14508.1"/>
    </source>
</evidence>
<organism evidence="13 14">
    <name type="scientific">Candidatus Sungbacteria bacterium RIFCSPLOWO2_12_FULL_41_11</name>
    <dbReference type="NCBI Taxonomy" id="1802286"/>
    <lineage>
        <taxon>Bacteria</taxon>
        <taxon>Candidatus Sungiibacteriota</taxon>
    </lineage>
</organism>
<evidence type="ECO:0000256" key="10">
    <source>
        <dbReference type="ARBA" id="ARBA00023310"/>
    </source>
</evidence>
<evidence type="ECO:0000313" key="14">
    <source>
        <dbReference type="Proteomes" id="UP000177171"/>
    </source>
</evidence>
<dbReference type="EMBL" id="MHQY01000007">
    <property type="protein sequence ID" value="OHA14508.1"/>
    <property type="molecule type" value="Genomic_DNA"/>
</dbReference>
<dbReference type="InterPro" id="IPR027417">
    <property type="entry name" value="P-loop_NTPase"/>
</dbReference>
<dbReference type="InterPro" id="IPR005294">
    <property type="entry name" value="ATP_synth_F1_asu"/>
</dbReference>
<dbReference type="FunFam" id="3.40.50.300:FF:002432">
    <property type="entry name" value="ATP synthase subunit alpha, mitochondrial"/>
    <property type="match status" value="1"/>
</dbReference>
<keyword evidence="7" id="KW-0406">Ion transport</keyword>
<evidence type="ECO:0000256" key="2">
    <source>
        <dbReference type="ARBA" id="ARBA00008936"/>
    </source>
</evidence>
<evidence type="ECO:0000256" key="7">
    <source>
        <dbReference type="ARBA" id="ARBA00023065"/>
    </source>
</evidence>
<evidence type="ECO:0000256" key="4">
    <source>
        <dbReference type="ARBA" id="ARBA00022741"/>
    </source>
</evidence>
<dbReference type="Gene3D" id="3.40.50.12240">
    <property type="match status" value="1"/>
</dbReference>
<keyword evidence="6" id="KW-0067">ATP-binding</keyword>
<dbReference type="InterPro" id="IPR036121">
    <property type="entry name" value="ATPase_F1/V1/A1_a/bsu_N_sf"/>
</dbReference>
<name>A0A1G2LS83_9BACT</name>
<feature type="domain" description="ATPase F1/V1/A1 complex alpha/beta subunit nucleotide-binding" evidence="12">
    <location>
        <begin position="136"/>
        <end position="350"/>
    </location>
</feature>
<comment type="subunit">
    <text evidence="11">F-type ATPases have 2 components, CF(1) - the catalytic core - and CF(0) - the membrane proton channel. CF(1) has five subunits: alpha(3), beta(3), gamma(1), delta(1), epsilon(1). CF(0) has four main subunits: a(1), b(1), b'(1) and c(9-12).</text>
</comment>
<keyword evidence="8" id="KW-0472">Membrane</keyword>
<comment type="caution">
    <text evidence="13">The sequence shown here is derived from an EMBL/GenBank/DDBJ whole genome shotgun (WGS) entry which is preliminary data.</text>
</comment>
<evidence type="ECO:0000256" key="5">
    <source>
        <dbReference type="ARBA" id="ARBA00022781"/>
    </source>
</evidence>
<keyword evidence="9" id="KW-0139">CF(1)</keyword>
<evidence type="ECO:0000256" key="11">
    <source>
        <dbReference type="ARBA" id="ARBA00026013"/>
    </source>
</evidence>
<dbReference type="AlphaFoldDB" id="A0A1G2LS83"/>
<protein>
    <recommendedName>
        <fullName evidence="12">ATPase F1/V1/A1 complex alpha/beta subunit nucleotide-binding domain-containing protein</fullName>
    </recommendedName>
</protein>
<dbReference type="PANTHER" id="PTHR48082:SF2">
    <property type="entry name" value="ATP SYNTHASE SUBUNIT ALPHA, MITOCHONDRIAL"/>
    <property type="match status" value="1"/>
</dbReference>
<proteinExistence type="inferred from homology"/>
<dbReference type="GO" id="GO:0045259">
    <property type="term" value="C:proton-transporting ATP synthase complex"/>
    <property type="evidence" value="ECO:0007669"/>
    <property type="project" value="UniProtKB-KW"/>
</dbReference>
<gene>
    <name evidence="13" type="ORF">A3G49_06710</name>
</gene>
<dbReference type="GO" id="GO:0043531">
    <property type="term" value="F:ADP binding"/>
    <property type="evidence" value="ECO:0007669"/>
    <property type="project" value="TreeGrafter"/>
</dbReference>
<comment type="similarity">
    <text evidence="2">Belongs to the ATPase alpha/beta chains family.</text>
</comment>
<evidence type="ECO:0000256" key="3">
    <source>
        <dbReference type="ARBA" id="ARBA00022448"/>
    </source>
</evidence>
<comment type="subcellular location">
    <subcellularLocation>
        <location evidence="1">Membrane</location>
    </subcellularLocation>
</comment>
<accession>A0A1G2LS83</accession>
<keyword evidence="4" id="KW-0547">Nucleotide-binding</keyword>
<evidence type="ECO:0000256" key="6">
    <source>
        <dbReference type="ARBA" id="ARBA00022840"/>
    </source>
</evidence>
<dbReference type="Pfam" id="PF00006">
    <property type="entry name" value="ATP-synt_ab"/>
    <property type="match status" value="1"/>
</dbReference>
<sequence length="486" mass="54131">MKIDFNKYLDEIGEIGFVEKSVSSLVYASGLPGASPEEVVVFESGELGQVTALSESSVEILSFSPNPIRTGSRIVRTNNCLKVPVGEELLGKVINPLGNSINPQKPFFPLAEQRSVEVVPPGIKFRSTIKRQCETGISMIDLLLPIGMGQRELVMGDQKTGKSRVLTRILLSQIKQGSVGIYAAVGKSQLAIKQIEEILAQFKILEKTVMVVSRADDAAGMIFLTPYTAMTIAEYFRDLGRDVLIVLDDLTVHARTVREIALLGKRFPGRSSYPGDIFYTHARLLERAGNFIADGKEAAITCLPVVETVQGDMAGYIQTNIMSMTDGHLFFDHKLFVEGRRPAVDPFISVTRVGRQTQSVLQREISREIITFLRNADKMHNFASFGAELGEHIKKAFEKEDRIMTFFDQTVYDRIPVKLQVFLFGLVWGEALAGRTHLDVQKEIQKFVLLYEGDSKTREWVDKFVDGSLSLETLLSGIAETDFSHR</sequence>
<dbReference type="SUPFAM" id="SSF50615">
    <property type="entry name" value="N-terminal domain of alpha and beta subunits of F1 ATP synthase"/>
    <property type="match status" value="1"/>
</dbReference>
<evidence type="ECO:0000259" key="12">
    <source>
        <dbReference type="Pfam" id="PF00006"/>
    </source>
</evidence>
<evidence type="ECO:0000256" key="8">
    <source>
        <dbReference type="ARBA" id="ARBA00023136"/>
    </source>
</evidence>
<dbReference type="Proteomes" id="UP000177171">
    <property type="component" value="Unassembled WGS sequence"/>
</dbReference>
<reference evidence="13 14" key="1">
    <citation type="journal article" date="2016" name="Nat. Commun.">
        <title>Thousands of microbial genomes shed light on interconnected biogeochemical processes in an aquifer system.</title>
        <authorList>
            <person name="Anantharaman K."/>
            <person name="Brown C.T."/>
            <person name="Hug L.A."/>
            <person name="Sharon I."/>
            <person name="Castelle C.J."/>
            <person name="Probst A.J."/>
            <person name="Thomas B.C."/>
            <person name="Singh A."/>
            <person name="Wilkins M.J."/>
            <person name="Karaoz U."/>
            <person name="Brodie E.L."/>
            <person name="Williams K.H."/>
            <person name="Hubbard S.S."/>
            <person name="Banfield J.F."/>
        </authorList>
    </citation>
    <scope>NUCLEOTIDE SEQUENCE [LARGE SCALE GENOMIC DNA]</scope>
</reference>
<dbReference type="PANTHER" id="PTHR48082">
    <property type="entry name" value="ATP SYNTHASE SUBUNIT ALPHA, MITOCHONDRIAL"/>
    <property type="match status" value="1"/>
</dbReference>
<dbReference type="SUPFAM" id="SSF52540">
    <property type="entry name" value="P-loop containing nucleoside triphosphate hydrolases"/>
    <property type="match status" value="1"/>
</dbReference>
<keyword evidence="10" id="KW-0066">ATP synthesis</keyword>
<keyword evidence="3" id="KW-0813">Transport</keyword>
<dbReference type="GO" id="GO:0046933">
    <property type="term" value="F:proton-transporting ATP synthase activity, rotational mechanism"/>
    <property type="evidence" value="ECO:0007669"/>
    <property type="project" value="InterPro"/>
</dbReference>
<evidence type="ECO:0000256" key="1">
    <source>
        <dbReference type="ARBA" id="ARBA00004370"/>
    </source>
</evidence>
<dbReference type="GO" id="GO:0005524">
    <property type="term" value="F:ATP binding"/>
    <property type="evidence" value="ECO:0007669"/>
    <property type="project" value="UniProtKB-KW"/>
</dbReference>
<keyword evidence="5" id="KW-0375">Hydrogen ion transport</keyword>
<evidence type="ECO:0000256" key="9">
    <source>
        <dbReference type="ARBA" id="ARBA00023196"/>
    </source>
</evidence>
<dbReference type="InterPro" id="IPR000194">
    <property type="entry name" value="ATPase_F1/V1/A1_a/bsu_nucl-bd"/>
</dbReference>